<name>A0AAW5R227_9HYPH</name>
<proteinExistence type="predicted"/>
<dbReference type="GO" id="GO:0006629">
    <property type="term" value="P:lipid metabolic process"/>
    <property type="evidence" value="ECO:0007669"/>
    <property type="project" value="InterPro"/>
</dbReference>
<sequence length="247" mass="27589">MAGLDWLTARPIAHRGLHDAKNGVIENTLSAARAAMEAGYSIELDVQPDRDLVPVVFHDFTLDRLTTGSGPVSALSAKELAGIAFKGTDDRIPTLSDFLAVVSDHVPVIVEVKTDFTGMPEFCARIADVLKDYEGRVAVMSFDPGTVDAFRRIAPALPRGIVAESFRQDKPEGMTWWDVFRLRHLLHGWRTKPHFVSYSVDDLPAVAPMALRWVFGLPLITWTVRSEKQRRRSDTWADQITFEGFRA</sequence>
<dbReference type="RefSeq" id="WP_261616748.1">
    <property type="nucleotide sequence ID" value="NZ_JALIDZ010000006.1"/>
</dbReference>
<protein>
    <submittedName>
        <fullName evidence="2">Glycerophosphodiester phosphodiesterase</fullName>
    </submittedName>
</protein>
<dbReference type="PANTHER" id="PTHR46211">
    <property type="entry name" value="GLYCEROPHOSPHORYL DIESTER PHOSPHODIESTERASE"/>
    <property type="match status" value="1"/>
</dbReference>
<dbReference type="InterPro" id="IPR030395">
    <property type="entry name" value="GP_PDE_dom"/>
</dbReference>
<reference evidence="2 3" key="1">
    <citation type="submission" date="2022-04" db="EMBL/GenBank/DDBJ databases">
        <authorList>
            <person name="Ye Y.-Q."/>
            <person name="Du Z.-J."/>
        </authorList>
    </citation>
    <scope>NUCLEOTIDE SEQUENCE [LARGE SCALE GENOMIC DNA]</scope>
    <source>
        <strain evidence="2 3">A6E488</strain>
    </source>
</reference>
<organism evidence="2 3">
    <name type="scientific">Microbaculum marinisediminis</name>
    <dbReference type="NCBI Taxonomy" id="2931392"/>
    <lineage>
        <taxon>Bacteria</taxon>
        <taxon>Pseudomonadati</taxon>
        <taxon>Pseudomonadota</taxon>
        <taxon>Alphaproteobacteria</taxon>
        <taxon>Hyphomicrobiales</taxon>
        <taxon>Tepidamorphaceae</taxon>
        <taxon>Microbaculum</taxon>
    </lineage>
</organism>
<dbReference type="CDD" id="cd08585">
    <property type="entry name" value="GDPD_like_3"/>
    <property type="match status" value="1"/>
</dbReference>
<feature type="domain" description="GP-PDE" evidence="1">
    <location>
        <begin position="9"/>
        <end position="247"/>
    </location>
</feature>
<dbReference type="GO" id="GO:0008081">
    <property type="term" value="F:phosphoric diester hydrolase activity"/>
    <property type="evidence" value="ECO:0007669"/>
    <property type="project" value="InterPro"/>
</dbReference>
<gene>
    <name evidence="2" type="ORF">MUB46_15000</name>
</gene>
<dbReference type="Gene3D" id="3.20.20.190">
    <property type="entry name" value="Phosphatidylinositol (PI) phosphodiesterase"/>
    <property type="match status" value="1"/>
</dbReference>
<dbReference type="InterPro" id="IPR017946">
    <property type="entry name" value="PLC-like_Pdiesterase_TIM-brl"/>
</dbReference>
<dbReference type="AlphaFoldDB" id="A0AAW5R227"/>
<comment type="caution">
    <text evidence="2">The sequence shown here is derived from an EMBL/GenBank/DDBJ whole genome shotgun (WGS) entry which is preliminary data.</text>
</comment>
<dbReference type="PROSITE" id="PS51704">
    <property type="entry name" value="GP_PDE"/>
    <property type="match status" value="1"/>
</dbReference>
<dbReference type="Proteomes" id="UP001320898">
    <property type="component" value="Unassembled WGS sequence"/>
</dbReference>
<evidence type="ECO:0000313" key="3">
    <source>
        <dbReference type="Proteomes" id="UP001320898"/>
    </source>
</evidence>
<keyword evidence="3" id="KW-1185">Reference proteome</keyword>
<evidence type="ECO:0000313" key="2">
    <source>
        <dbReference type="EMBL" id="MCT8973169.1"/>
    </source>
</evidence>
<dbReference type="Pfam" id="PF03009">
    <property type="entry name" value="GDPD"/>
    <property type="match status" value="1"/>
</dbReference>
<evidence type="ECO:0000259" key="1">
    <source>
        <dbReference type="PROSITE" id="PS51704"/>
    </source>
</evidence>
<dbReference type="EMBL" id="JALIDZ010000006">
    <property type="protein sequence ID" value="MCT8973169.1"/>
    <property type="molecule type" value="Genomic_DNA"/>
</dbReference>
<accession>A0AAW5R227</accession>
<dbReference type="PANTHER" id="PTHR46211:SF1">
    <property type="entry name" value="GLYCEROPHOSPHODIESTER PHOSPHODIESTERASE, CYTOPLASMIC"/>
    <property type="match status" value="1"/>
</dbReference>
<dbReference type="SUPFAM" id="SSF51695">
    <property type="entry name" value="PLC-like phosphodiesterases"/>
    <property type="match status" value="1"/>
</dbReference>